<feature type="transmembrane region" description="Helical" evidence="1">
    <location>
        <begin position="7"/>
        <end position="30"/>
    </location>
</feature>
<dbReference type="OrthoDB" id="5381614at2759"/>
<dbReference type="AlphaFoldDB" id="A0A6A6XFU4"/>
<name>A0A6A6XFU4_9PLEO</name>
<feature type="transmembrane region" description="Helical" evidence="1">
    <location>
        <begin position="84"/>
        <end position="101"/>
    </location>
</feature>
<evidence type="ECO:0000313" key="3">
    <source>
        <dbReference type="Proteomes" id="UP000799757"/>
    </source>
</evidence>
<keyword evidence="1" id="KW-0472">Membrane</keyword>
<reference evidence="2" key="1">
    <citation type="journal article" date="2020" name="Stud. Mycol.">
        <title>101 Dothideomycetes genomes: a test case for predicting lifestyles and emergence of pathogens.</title>
        <authorList>
            <person name="Haridas S."/>
            <person name="Albert R."/>
            <person name="Binder M."/>
            <person name="Bloem J."/>
            <person name="Labutti K."/>
            <person name="Salamov A."/>
            <person name="Andreopoulos B."/>
            <person name="Baker S."/>
            <person name="Barry K."/>
            <person name="Bills G."/>
            <person name="Bluhm B."/>
            <person name="Cannon C."/>
            <person name="Castanera R."/>
            <person name="Culley D."/>
            <person name="Daum C."/>
            <person name="Ezra D."/>
            <person name="Gonzalez J."/>
            <person name="Henrissat B."/>
            <person name="Kuo A."/>
            <person name="Liang C."/>
            <person name="Lipzen A."/>
            <person name="Lutzoni F."/>
            <person name="Magnuson J."/>
            <person name="Mondo S."/>
            <person name="Nolan M."/>
            <person name="Ohm R."/>
            <person name="Pangilinan J."/>
            <person name="Park H.-J."/>
            <person name="Ramirez L."/>
            <person name="Alfaro M."/>
            <person name="Sun H."/>
            <person name="Tritt A."/>
            <person name="Yoshinaga Y."/>
            <person name="Zwiers L.-H."/>
            <person name="Turgeon B."/>
            <person name="Goodwin S."/>
            <person name="Spatafora J."/>
            <person name="Crous P."/>
            <person name="Grigoriev I."/>
        </authorList>
    </citation>
    <scope>NUCLEOTIDE SEQUENCE</scope>
    <source>
        <strain evidence="2">CBS 109.77</strain>
    </source>
</reference>
<proteinExistence type="predicted"/>
<gene>
    <name evidence="2" type="ORF">K505DRAFT_416913</name>
</gene>
<keyword evidence="1" id="KW-1133">Transmembrane helix</keyword>
<keyword evidence="1" id="KW-0812">Transmembrane</keyword>
<feature type="transmembrane region" description="Helical" evidence="1">
    <location>
        <begin position="50"/>
        <end position="77"/>
    </location>
</feature>
<sequence>MANTNRILGNAIGLFIAMLYTLAGQAHFTSRLTPDLATNIEEMTTRSHRAFWFLQLSYLQLKQLFGLFDLIAAGLLFRKSTRKAGLRIAVIGFSGGLYGQVYTSGDVGQVAGFLGLACLGSILL</sequence>
<protein>
    <submittedName>
        <fullName evidence="2">Uncharacterized protein</fullName>
    </submittedName>
</protein>
<evidence type="ECO:0000313" key="2">
    <source>
        <dbReference type="EMBL" id="KAF2794775.1"/>
    </source>
</evidence>
<keyword evidence="3" id="KW-1185">Reference proteome</keyword>
<dbReference type="EMBL" id="MU001880">
    <property type="protein sequence ID" value="KAF2794775.1"/>
    <property type="molecule type" value="Genomic_DNA"/>
</dbReference>
<dbReference type="Proteomes" id="UP000799757">
    <property type="component" value="Unassembled WGS sequence"/>
</dbReference>
<accession>A0A6A6XFU4</accession>
<evidence type="ECO:0000256" key="1">
    <source>
        <dbReference type="SAM" id="Phobius"/>
    </source>
</evidence>
<organism evidence="2 3">
    <name type="scientific">Melanomma pulvis-pyrius CBS 109.77</name>
    <dbReference type="NCBI Taxonomy" id="1314802"/>
    <lineage>
        <taxon>Eukaryota</taxon>
        <taxon>Fungi</taxon>
        <taxon>Dikarya</taxon>
        <taxon>Ascomycota</taxon>
        <taxon>Pezizomycotina</taxon>
        <taxon>Dothideomycetes</taxon>
        <taxon>Pleosporomycetidae</taxon>
        <taxon>Pleosporales</taxon>
        <taxon>Melanommataceae</taxon>
        <taxon>Melanomma</taxon>
    </lineage>
</organism>